<evidence type="ECO:0000313" key="2">
    <source>
        <dbReference type="EMBL" id="WOG98650.1"/>
    </source>
</evidence>
<dbReference type="AlphaFoldDB" id="A0A162AE72"/>
<sequence>MMLLSMYKGMNHSLNLKFLMGLLKHCRSGKDTPKFPYMLHHGIQNLMAVAAGAHLQ</sequence>
<gene>
    <name evidence="1" type="ORF">DCAR_013098</name>
    <name evidence="2" type="ORF">DCAR_0417994</name>
</gene>
<organism evidence="1">
    <name type="scientific">Daucus carota subsp. sativus</name>
    <name type="common">Carrot</name>
    <dbReference type="NCBI Taxonomy" id="79200"/>
    <lineage>
        <taxon>Eukaryota</taxon>
        <taxon>Viridiplantae</taxon>
        <taxon>Streptophyta</taxon>
        <taxon>Embryophyta</taxon>
        <taxon>Tracheophyta</taxon>
        <taxon>Spermatophyta</taxon>
        <taxon>Magnoliopsida</taxon>
        <taxon>eudicotyledons</taxon>
        <taxon>Gunneridae</taxon>
        <taxon>Pentapetalae</taxon>
        <taxon>asterids</taxon>
        <taxon>campanulids</taxon>
        <taxon>Apiales</taxon>
        <taxon>Apiaceae</taxon>
        <taxon>Apioideae</taxon>
        <taxon>Scandiceae</taxon>
        <taxon>Daucinae</taxon>
        <taxon>Daucus</taxon>
        <taxon>Daucus sect. Daucus</taxon>
    </lineage>
</organism>
<name>A0A162AE72_DAUCS</name>
<dbReference type="Gramene" id="KZM99540">
    <property type="protein sequence ID" value="KZM99540"/>
    <property type="gene ID" value="DCAR_013098"/>
</dbReference>
<dbReference type="EMBL" id="LNRQ01000004">
    <property type="protein sequence ID" value="KZM99540.1"/>
    <property type="molecule type" value="Genomic_DNA"/>
</dbReference>
<proteinExistence type="predicted"/>
<evidence type="ECO:0000313" key="3">
    <source>
        <dbReference type="Proteomes" id="UP000077755"/>
    </source>
</evidence>
<keyword evidence="3" id="KW-1185">Reference proteome</keyword>
<evidence type="ECO:0000313" key="1">
    <source>
        <dbReference type="EMBL" id="KZM99540.1"/>
    </source>
</evidence>
<protein>
    <submittedName>
        <fullName evidence="1">Uncharacterized protein</fullName>
    </submittedName>
</protein>
<reference evidence="2" key="2">
    <citation type="submission" date="2022-03" db="EMBL/GenBank/DDBJ databases">
        <title>Draft title - Genomic analysis of global carrot germplasm unveils the trajectory of domestication and the origin of high carotenoid orange carrot.</title>
        <authorList>
            <person name="Iorizzo M."/>
            <person name="Ellison S."/>
            <person name="Senalik D."/>
            <person name="Macko-Podgorni A."/>
            <person name="Grzebelus D."/>
            <person name="Bostan H."/>
            <person name="Rolling W."/>
            <person name="Curaba J."/>
            <person name="Simon P."/>
        </authorList>
    </citation>
    <scope>NUCLEOTIDE SEQUENCE</scope>
    <source>
        <tissue evidence="2">Leaf</tissue>
    </source>
</reference>
<dbReference type="EMBL" id="CP093346">
    <property type="protein sequence ID" value="WOG98650.1"/>
    <property type="molecule type" value="Genomic_DNA"/>
</dbReference>
<reference evidence="1" key="1">
    <citation type="journal article" date="2016" name="Nat. Genet.">
        <title>A high-quality carrot genome assembly provides new insights into carotenoid accumulation and asterid genome evolution.</title>
        <authorList>
            <person name="Iorizzo M."/>
            <person name="Ellison S."/>
            <person name="Senalik D."/>
            <person name="Zeng P."/>
            <person name="Satapoomin P."/>
            <person name="Huang J."/>
            <person name="Bowman M."/>
            <person name="Iovene M."/>
            <person name="Sanseverino W."/>
            <person name="Cavagnaro P."/>
            <person name="Yildiz M."/>
            <person name="Macko-Podgorni A."/>
            <person name="Moranska E."/>
            <person name="Grzebelus E."/>
            <person name="Grzebelus D."/>
            <person name="Ashrafi H."/>
            <person name="Zheng Z."/>
            <person name="Cheng S."/>
            <person name="Spooner D."/>
            <person name="Van Deynze A."/>
            <person name="Simon P."/>
        </authorList>
    </citation>
    <scope>NUCLEOTIDE SEQUENCE [LARGE SCALE GENOMIC DNA]</scope>
    <source>
        <tissue evidence="1">Leaf</tissue>
    </source>
</reference>
<dbReference type="Proteomes" id="UP000077755">
    <property type="component" value="Chromosome 4"/>
</dbReference>
<accession>A0A162AE72</accession>